<name>A0A3N0V2X4_9PROT</name>
<dbReference type="Pfam" id="PF13439">
    <property type="entry name" value="Glyco_transf_4"/>
    <property type="match status" value="1"/>
</dbReference>
<reference evidence="3 4" key="1">
    <citation type="submission" date="2018-10" db="EMBL/GenBank/DDBJ databases">
        <authorList>
            <person name="Chen W.-M."/>
        </authorList>
    </citation>
    <scope>NUCLEOTIDE SEQUENCE [LARGE SCALE GENOMIC DNA]</scope>
    <source>
        <strain evidence="3 4">H-5</strain>
    </source>
</reference>
<dbReference type="Proteomes" id="UP000275137">
    <property type="component" value="Unassembled WGS sequence"/>
</dbReference>
<dbReference type="InterPro" id="IPR028098">
    <property type="entry name" value="Glyco_trans_4-like_N"/>
</dbReference>
<dbReference type="InterPro" id="IPR001296">
    <property type="entry name" value="Glyco_trans_1"/>
</dbReference>
<evidence type="ECO:0000313" key="3">
    <source>
        <dbReference type="EMBL" id="ROH87073.1"/>
    </source>
</evidence>
<evidence type="ECO:0000259" key="2">
    <source>
        <dbReference type="Pfam" id="PF13439"/>
    </source>
</evidence>
<dbReference type="PANTHER" id="PTHR12526">
    <property type="entry name" value="GLYCOSYLTRANSFERASE"/>
    <property type="match status" value="1"/>
</dbReference>
<evidence type="ECO:0000259" key="1">
    <source>
        <dbReference type="Pfam" id="PF00534"/>
    </source>
</evidence>
<dbReference type="Gene3D" id="3.40.50.2000">
    <property type="entry name" value="Glycogen Phosphorylase B"/>
    <property type="match status" value="2"/>
</dbReference>
<feature type="domain" description="Glycosyltransferase subfamily 4-like N-terminal" evidence="2">
    <location>
        <begin position="17"/>
        <end position="213"/>
    </location>
</feature>
<proteinExistence type="predicted"/>
<gene>
    <name evidence="3" type="ORF">ED236_05180</name>
</gene>
<dbReference type="RefSeq" id="WP_123236878.1">
    <property type="nucleotide sequence ID" value="NZ_RJVP01000002.1"/>
</dbReference>
<comment type="caution">
    <text evidence="3">The sequence shown here is derived from an EMBL/GenBank/DDBJ whole genome shotgun (WGS) entry which is preliminary data.</text>
</comment>
<accession>A0A3N0V2X4</accession>
<sequence length="437" mass="49259">MRTILVVSHAHPDFSKGGGEVAAYNAYNGFREAYPDCDVRFLAAVNSGVLPGKIVQYRENEYLLGGCVEDPRLLRNGHTQVLAASIKDFFNNYEPELVNFHHYFNIGTDAIIHMRRILPKAQFVMTLHEFLAICMNDGQMIKRGSTSLCKEANEFLCGKCFPEHELSFFAKRKNTFMSIFALFDKFISPSDFLRDRYVAWGLPLEKFAVIENGQADAKHALVADSGVETSTVDIFADDREDIDASSHFPATFGYFGQINPYKGLDILLMALQQLVRDEYTDLVVEINGANIETQTGEFRDRIKKLADPLLEAGVLRWNGPYERTELEVRMRRADWLVIPSIWWENSPMIIQEAYIHKLPVIASSIGGMAEKVKHGVTGIHVTPGAVTEWADILRKASKAKNLHHRLKSGIELPPDCKQMALDYMAFCNSTPETVSTN</sequence>
<dbReference type="AlphaFoldDB" id="A0A3N0V2X4"/>
<dbReference type="SUPFAM" id="SSF53756">
    <property type="entry name" value="UDP-Glycosyltransferase/glycogen phosphorylase"/>
    <property type="match status" value="1"/>
</dbReference>
<feature type="domain" description="Glycosyl transferase family 1" evidence="1">
    <location>
        <begin position="249"/>
        <end position="407"/>
    </location>
</feature>
<evidence type="ECO:0000313" key="4">
    <source>
        <dbReference type="Proteomes" id="UP000275137"/>
    </source>
</evidence>
<dbReference type="GO" id="GO:0016757">
    <property type="term" value="F:glycosyltransferase activity"/>
    <property type="evidence" value="ECO:0007669"/>
    <property type="project" value="InterPro"/>
</dbReference>
<protein>
    <submittedName>
        <fullName evidence="3">Glycosyltransferase</fullName>
    </submittedName>
</protein>
<dbReference type="EMBL" id="RJVP01000002">
    <property type="protein sequence ID" value="ROH87073.1"/>
    <property type="molecule type" value="Genomic_DNA"/>
</dbReference>
<dbReference type="Pfam" id="PF00534">
    <property type="entry name" value="Glycos_transf_1"/>
    <property type="match status" value="1"/>
</dbReference>
<keyword evidence="3" id="KW-0808">Transferase</keyword>
<dbReference type="PANTHER" id="PTHR12526:SF638">
    <property type="entry name" value="SPORE COAT PROTEIN SA"/>
    <property type="match status" value="1"/>
</dbReference>
<organism evidence="3 4">
    <name type="scientific">Pseudomethylobacillus aquaticus</name>
    <dbReference type="NCBI Taxonomy" id="2676064"/>
    <lineage>
        <taxon>Bacteria</taxon>
        <taxon>Pseudomonadati</taxon>
        <taxon>Pseudomonadota</taxon>
        <taxon>Betaproteobacteria</taxon>
        <taxon>Nitrosomonadales</taxon>
        <taxon>Methylophilaceae</taxon>
        <taxon>Pseudomethylobacillus</taxon>
    </lineage>
</organism>
<keyword evidence="4" id="KW-1185">Reference proteome</keyword>